<dbReference type="PRINTS" id="PR01415">
    <property type="entry name" value="ANKYRIN"/>
</dbReference>
<feature type="repeat" description="ANK" evidence="3">
    <location>
        <begin position="351"/>
        <end position="383"/>
    </location>
</feature>
<comment type="caution">
    <text evidence="5">The sequence shown here is derived from an EMBL/GenBank/DDBJ whole genome shotgun (WGS) entry which is preliminary data.</text>
</comment>
<dbReference type="PANTHER" id="PTHR24193">
    <property type="entry name" value="ANKYRIN REPEAT PROTEIN"/>
    <property type="match status" value="1"/>
</dbReference>
<proteinExistence type="predicted"/>
<dbReference type="InterPro" id="IPR036770">
    <property type="entry name" value="Ankyrin_rpt-contain_sf"/>
</dbReference>
<dbReference type="Proteomes" id="UP000641853">
    <property type="component" value="Unassembled WGS sequence"/>
</dbReference>
<dbReference type="Pfam" id="PF12937">
    <property type="entry name" value="F-box-like"/>
    <property type="match status" value="1"/>
</dbReference>
<dbReference type="SUPFAM" id="SSF81383">
    <property type="entry name" value="F-box domain"/>
    <property type="match status" value="1"/>
</dbReference>
<feature type="repeat" description="ANK" evidence="3">
    <location>
        <begin position="144"/>
        <end position="176"/>
    </location>
</feature>
<keyword evidence="6" id="KW-1185">Reference proteome</keyword>
<keyword evidence="2 3" id="KW-0040">ANK repeat</keyword>
<dbReference type="SUPFAM" id="SSF48403">
    <property type="entry name" value="Ankyrin repeat"/>
    <property type="match status" value="1"/>
</dbReference>
<protein>
    <recommendedName>
        <fullName evidence="4">F-box domain-containing protein</fullName>
    </recommendedName>
</protein>
<evidence type="ECO:0000259" key="4">
    <source>
        <dbReference type="Pfam" id="PF12937"/>
    </source>
</evidence>
<dbReference type="GO" id="GO:0005634">
    <property type="term" value="C:nucleus"/>
    <property type="evidence" value="ECO:0007669"/>
    <property type="project" value="TreeGrafter"/>
</dbReference>
<feature type="domain" description="F-box" evidence="4">
    <location>
        <begin position="11"/>
        <end position="51"/>
    </location>
</feature>
<dbReference type="InterPro" id="IPR036047">
    <property type="entry name" value="F-box-like_dom_sf"/>
</dbReference>
<evidence type="ECO:0000313" key="5">
    <source>
        <dbReference type="EMBL" id="KAF7178534.1"/>
    </source>
</evidence>
<dbReference type="InterPro" id="IPR050663">
    <property type="entry name" value="Ankyrin-SOCS_Box"/>
</dbReference>
<dbReference type="InterPro" id="IPR002110">
    <property type="entry name" value="Ankyrin_rpt"/>
</dbReference>
<dbReference type="EMBL" id="JACBAG010001879">
    <property type="protein sequence ID" value="KAF7178534.1"/>
    <property type="molecule type" value="Genomic_DNA"/>
</dbReference>
<evidence type="ECO:0000256" key="1">
    <source>
        <dbReference type="ARBA" id="ARBA00022737"/>
    </source>
</evidence>
<dbReference type="AlphaFoldDB" id="A0A8H6QTN7"/>
<evidence type="ECO:0000256" key="3">
    <source>
        <dbReference type="PROSITE-ProRule" id="PRU00023"/>
    </source>
</evidence>
<dbReference type="PROSITE" id="PS50297">
    <property type="entry name" value="ANK_REP_REGION"/>
    <property type="match status" value="4"/>
</dbReference>
<feature type="repeat" description="ANK" evidence="3">
    <location>
        <begin position="244"/>
        <end position="276"/>
    </location>
</feature>
<dbReference type="PANTHER" id="PTHR24193:SF121">
    <property type="entry name" value="ADA2A-CONTAINING COMPLEX COMPONENT 3, ISOFORM D"/>
    <property type="match status" value="1"/>
</dbReference>
<gene>
    <name evidence="5" type="ORF">CNMCM7691_007233</name>
</gene>
<evidence type="ECO:0000256" key="2">
    <source>
        <dbReference type="ARBA" id="ARBA00023043"/>
    </source>
</evidence>
<keyword evidence="1" id="KW-0677">Repeat</keyword>
<evidence type="ECO:0000313" key="6">
    <source>
        <dbReference type="Proteomes" id="UP000641853"/>
    </source>
</evidence>
<dbReference type="InterPro" id="IPR001810">
    <property type="entry name" value="F-box_dom"/>
</dbReference>
<name>A0A8H6QTN7_9EURO</name>
<dbReference type="Gene3D" id="1.25.40.20">
    <property type="entry name" value="Ankyrin repeat-containing domain"/>
    <property type="match status" value="1"/>
</dbReference>
<sequence length="489" mass="54270">MTDPFHMSRLELLPDELLLLIASFAMSQSTIAALARTSHRLYSIYDPCLYRWNVAHDQSSALYWAAENGIMVTFQKALDDGATLPVEYSSEELTNGPGYPCSTCSMELYDFQPHPLTLAARGGHEAVVRLIIEKGASPDMVDPEGITLLSVAAMNGHVALTRTLLALGARQDIELPGRHALTVASYRGHKEVAAILLSDLENHYNEALEDQVKEALIAAISKRHKAIVQLLISHGAALNFVYAFQETPLNTAARNGDTDILLLLLKHGADPNRVLNRHHAALTEAVLHNHEEAALILAQHTERLHCTRALSIAVQQDDKRMFESLLRKGAAPDFSLSDLAGHSQEDDLTYEWVQPIVYAVQSQDTHLVEMLLDHGADVNVQCPGWPKTGYDVVYSHVLFWPVEKQHEAMVDLLLERGADPNVVDKANQPPLTYAIECGNEYIIKSLLDHGANPYRAVDNMGKRVLCYKEVSTSIRTMLEEAEKNWPSEP</sequence>
<accession>A0A8H6QTN7</accession>
<organism evidence="5 6">
    <name type="scientific">Aspergillus felis</name>
    <dbReference type="NCBI Taxonomy" id="1287682"/>
    <lineage>
        <taxon>Eukaryota</taxon>
        <taxon>Fungi</taxon>
        <taxon>Dikarya</taxon>
        <taxon>Ascomycota</taxon>
        <taxon>Pezizomycotina</taxon>
        <taxon>Eurotiomycetes</taxon>
        <taxon>Eurotiomycetidae</taxon>
        <taxon>Eurotiales</taxon>
        <taxon>Aspergillaceae</taxon>
        <taxon>Aspergillus</taxon>
        <taxon>Aspergillus subgen. Fumigati</taxon>
    </lineage>
</organism>
<dbReference type="Pfam" id="PF00023">
    <property type="entry name" value="Ank"/>
    <property type="match status" value="1"/>
</dbReference>
<dbReference type="GO" id="GO:0000976">
    <property type="term" value="F:transcription cis-regulatory region binding"/>
    <property type="evidence" value="ECO:0007669"/>
    <property type="project" value="TreeGrafter"/>
</dbReference>
<feature type="repeat" description="ANK" evidence="3">
    <location>
        <begin position="115"/>
        <end position="143"/>
    </location>
</feature>
<dbReference type="Pfam" id="PF12796">
    <property type="entry name" value="Ank_2"/>
    <property type="match status" value="3"/>
</dbReference>
<dbReference type="PROSITE" id="PS50088">
    <property type="entry name" value="ANK_REPEAT"/>
    <property type="match status" value="4"/>
</dbReference>
<reference evidence="5" key="1">
    <citation type="submission" date="2020-06" db="EMBL/GenBank/DDBJ databases">
        <title>Draft genome sequences of strains closely related to Aspergillus parafelis and Aspergillus hiratsukae.</title>
        <authorList>
            <person name="Dos Santos R.A.C."/>
            <person name="Rivero-Menendez O."/>
            <person name="Steenwyk J.L."/>
            <person name="Mead M.E."/>
            <person name="Goldman G.H."/>
            <person name="Alastruey-Izquierdo A."/>
            <person name="Rokas A."/>
        </authorList>
    </citation>
    <scope>NUCLEOTIDE SEQUENCE</scope>
    <source>
        <strain evidence="5">CNM-CM7691</strain>
    </source>
</reference>
<dbReference type="SMART" id="SM00248">
    <property type="entry name" value="ANK"/>
    <property type="match status" value="10"/>
</dbReference>
<dbReference type="GO" id="GO:0045944">
    <property type="term" value="P:positive regulation of transcription by RNA polymerase II"/>
    <property type="evidence" value="ECO:0007669"/>
    <property type="project" value="TreeGrafter"/>
</dbReference>